<evidence type="ECO:0000313" key="21">
    <source>
        <dbReference type="EMBL" id="RWS23094.1"/>
    </source>
</evidence>
<keyword evidence="10" id="KW-0445">Lipid transport</keyword>
<dbReference type="OrthoDB" id="288590at2759"/>
<comment type="catalytic activity">
    <reaction evidence="16">
        <text>tetracosanoate + ATP + CoA = tetracosanoyl-CoA + AMP + diphosphate</text>
        <dbReference type="Rhea" id="RHEA:33639"/>
        <dbReference type="ChEBI" id="CHEBI:30616"/>
        <dbReference type="ChEBI" id="CHEBI:31014"/>
        <dbReference type="ChEBI" id="CHEBI:33019"/>
        <dbReference type="ChEBI" id="CHEBI:57287"/>
        <dbReference type="ChEBI" id="CHEBI:65052"/>
        <dbReference type="ChEBI" id="CHEBI:456215"/>
    </reaction>
    <physiologicalReaction direction="left-to-right" evidence="16">
        <dbReference type="Rhea" id="RHEA:33640"/>
    </physiologicalReaction>
</comment>
<protein>
    <recommendedName>
        <fullName evidence="18">Very long-chain fatty acid transport protein</fullName>
    </recommendedName>
    <alternativeName>
        <fullName evidence="14">Long-chain-fatty-acid--CoA ligase</fullName>
    </alternativeName>
    <alternativeName>
        <fullName evidence="19">Very-long-chain acyl-CoA synthetase</fullName>
    </alternativeName>
</protein>
<evidence type="ECO:0000256" key="12">
    <source>
        <dbReference type="ARBA" id="ARBA00023140"/>
    </source>
</evidence>
<reference evidence="21 22" key="1">
    <citation type="journal article" date="2018" name="Gigascience">
        <title>Genomes of trombidid mites reveal novel predicted allergens and laterally-transferred genes associated with secondary metabolism.</title>
        <authorList>
            <person name="Dong X."/>
            <person name="Chaisiri K."/>
            <person name="Xia D."/>
            <person name="Armstrong S.D."/>
            <person name="Fang Y."/>
            <person name="Donnelly M.J."/>
            <person name="Kadowaki T."/>
            <person name="McGarry J.W."/>
            <person name="Darby A.C."/>
            <person name="Makepeace B.L."/>
        </authorList>
    </citation>
    <scope>NUCLEOTIDE SEQUENCE [LARGE SCALE GENOMIC DNA]</scope>
    <source>
        <strain evidence="21">UoL-UT</strain>
    </source>
</reference>
<dbReference type="GO" id="GO:0005324">
    <property type="term" value="F:long-chain fatty acid transmembrane transporter activity"/>
    <property type="evidence" value="ECO:0007669"/>
    <property type="project" value="TreeGrafter"/>
</dbReference>
<keyword evidence="22" id="KW-1185">Reference proteome</keyword>
<dbReference type="FunFam" id="3.40.50.12780:FF:000019">
    <property type="entry name" value="Long-chain fatty acid transporter"/>
    <property type="match status" value="1"/>
</dbReference>
<evidence type="ECO:0000256" key="18">
    <source>
        <dbReference type="ARBA" id="ARBA00068795"/>
    </source>
</evidence>
<comment type="caution">
    <text evidence="21">The sequence shown here is derived from an EMBL/GenBank/DDBJ whole genome shotgun (WGS) entry which is preliminary data.</text>
</comment>
<evidence type="ECO:0000256" key="3">
    <source>
        <dbReference type="ARBA" id="ARBA00022448"/>
    </source>
</evidence>
<evidence type="ECO:0000259" key="20">
    <source>
        <dbReference type="Pfam" id="PF00501"/>
    </source>
</evidence>
<keyword evidence="4" id="KW-1003">Cell membrane</keyword>
<evidence type="ECO:0000256" key="1">
    <source>
        <dbReference type="ARBA" id="ARBA00004651"/>
    </source>
</evidence>
<dbReference type="GO" id="GO:0044539">
    <property type="term" value="P:long-chain fatty acid import into cell"/>
    <property type="evidence" value="ECO:0007669"/>
    <property type="project" value="TreeGrafter"/>
</dbReference>
<dbReference type="EMBL" id="NCKV01007152">
    <property type="protein sequence ID" value="RWS23094.1"/>
    <property type="molecule type" value="Genomic_DNA"/>
</dbReference>
<keyword evidence="7" id="KW-0547">Nucleotide-binding</keyword>
<evidence type="ECO:0000256" key="6">
    <source>
        <dbReference type="ARBA" id="ARBA00022692"/>
    </source>
</evidence>
<dbReference type="GO" id="GO:0005886">
    <property type="term" value="C:plasma membrane"/>
    <property type="evidence" value="ECO:0007669"/>
    <property type="project" value="UniProtKB-SubCell"/>
</dbReference>
<dbReference type="InterPro" id="IPR020845">
    <property type="entry name" value="AMP-binding_CS"/>
</dbReference>
<evidence type="ECO:0000256" key="14">
    <source>
        <dbReference type="ARBA" id="ARBA00041297"/>
    </source>
</evidence>
<dbReference type="GO" id="GO:0005524">
    <property type="term" value="F:ATP binding"/>
    <property type="evidence" value="ECO:0007669"/>
    <property type="project" value="UniProtKB-KW"/>
</dbReference>
<evidence type="ECO:0000256" key="13">
    <source>
        <dbReference type="ARBA" id="ARBA00036527"/>
    </source>
</evidence>
<dbReference type="PANTHER" id="PTHR43107:SF15">
    <property type="entry name" value="FATTY ACID TRANSPORT PROTEIN 3, ISOFORM A"/>
    <property type="match status" value="1"/>
</dbReference>
<evidence type="ECO:0000256" key="16">
    <source>
        <dbReference type="ARBA" id="ARBA00048666"/>
    </source>
</evidence>
<dbReference type="AlphaFoldDB" id="A0A443S6H3"/>
<dbReference type="VEuPathDB" id="VectorBase:LDEU008946"/>
<dbReference type="PROSITE" id="PS00455">
    <property type="entry name" value="AMP_BINDING"/>
    <property type="match status" value="1"/>
</dbReference>
<evidence type="ECO:0000256" key="9">
    <source>
        <dbReference type="ARBA" id="ARBA00022989"/>
    </source>
</evidence>
<feature type="domain" description="AMP-dependent synthetase/ligase" evidence="20">
    <location>
        <begin position="36"/>
        <end position="346"/>
    </location>
</feature>
<keyword evidence="5" id="KW-0436">Ligase</keyword>
<evidence type="ECO:0000256" key="7">
    <source>
        <dbReference type="ARBA" id="ARBA00022741"/>
    </source>
</evidence>
<proteinExistence type="inferred from homology"/>
<dbReference type="GO" id="GO:0005789">
    <property type="term" value="C:endoplasmic reticulum membrane"/>
    <property type="evidence" value="ECO:0007669"/>
    <property type="project" value="TreeGrafter"/>
</dbReference>
<keyword evidence="6" id="KW-0812">Transmembrane</keyword>
<evidence type="ECO:0000256" key="5">
    <source>
        <dbReference type="ARBA" id="ARBA00022598"/>
    </source>
</evidence>
<dbReference type="SUPFAM" id="SSF56801">
    <property type="entry name" value="Acetyl-CoA synthetase-like"/>
    <property type="match status" value="1"/>
</dbReference>
<feature type="non-terminal residue" evidence="21">
    <location>
        <position position="487"/>
    </location>
</feature>
<dbReference type="InterPro" id="IPR000873">
    <property type="entry name" value="AMP-dep_synth/lig_dom"/>
</dbReference>
<dbReference type="Pfam" id="PF00501">
    <property type="entry name" value="AMP-binding"/>
    <property type="match status" value="1"/>
</dbReference>
<evidence type="ECO:0000256" key="15">
    <source>
        <dbReference type="ARBA" id="ARBA00046271"/>
    </source>
</evidence>
<dbReference type="GO" id="GO:0005778">
    <property type="term" value="C:peroxisomal membrane"/>
    <property type="evidence" value="ECO:0007669"/>
    <property type="project" value="UniProtKB-SubCell"/>
</dbReference>
<gene>
    <name evidence="21" type="ORF">B4U80_11211</name>
</gene>
<evidence type="ECO:0000256" key="4">
    <source>
        <dbReference type="ARBA" id="ARBA00022475"/>
    </source>
</evidence>
<sequence>MLGKNDQEICGYFVSFGVKIKAFFALKFNYSLDSYFKQHLKKHPKKYALISDESKWTFEEFNHFANQIANFFTERGLKAGDEVALFMPSKPEHVIIWFGLSRIGVVTGLINENLKSDPLVHSITCIRPKALIYDSELEELISDVHETLNEKQKLSYFYFGDITSGKVKAENLKKLIKEQPFDRLKSNYKSNIKDAMCYIYTSGTTGFPKAAIVKQSRIVYIGCAIHLALSLKPDDILYNCLPLYHTIGVAHTLSNMFLYGRTVVVRRKFSASKFWEDCIKYNCTVSNYIGEVTSYLIAQPPKSTDKAHKVRKLFGAGLRQTIWNEFIDRFQIKEVFEVFGSTEGNTNIDSKAGSCGFIPVCVPKFLRKLFLPCTFIKVDAVTGDVIRDENGLCIECNTGDTGMMVGKIDNTHPLTAFEGYVNKAETEKKILRDVFKKGDAYFSSGDVLYMDEFGYFYFRDRIGDTFRWKGENVSTNEVEGVIAKILN</sequence>
<keyword evidence="11" id="KW-0472">Membrane</keyword>
<dbReference type="STRING" id="299467.A0A443S6H3"/>
<evidence type="ECO:0000256" key="11">
    <source>
        <dbReference type="ARBA" id="ARBA00023136"/>
    </source>
</evidence>
<accession>A0A443S6H3</accession>
<name>A0A443S6H3_9ACAR</name>
<comment type="similarity">
    <text evidence="2">Belongs to the ATP-dependent AMP-binding enzyme family.</text>
</comment>
<evidence type="ECO:0000256" key="8">
    <source>
        <dbReference type="ARBA" id="ARBA00022840"/>
    </source>
</evidence>
<comment type="subcellular location">
    <subcellularLocation>
        <location evidence="1">Cell membrane</location>
        <topology evidence="1">Multi-pass membrane protein</topology>
    </subcellularLocation>
    <subcellularLocation>
        <location evidence="15">Peroxisome membrane</location>
    </subcellularLocation>
</comment>
<organism evidence="21 22">
    <name type="scientific">Leptotrombidium deliense</name>
    <dbReference type="NCBI Taxonomy" id="299467"/>
    <lineage>
        <taxon>Eukaryota</taxon>
        <taxon>Metazoa</taxon>
        <taxon>Ecdysozoa</taxon>
        <taxon>Arthropoda</taxon>
        <taxon>Chelicerata</taxon>
        <taxon>Arachnida</taxon>
        <taxon>Acari</taxon>
        <taxon>Acariformes</taxon>
        <taxon>Trombidiformes</taxon>
        <taxon>Prostigmata</taxon>
        <taxon>Anystina</taxon>
        <taxon>Parasitengona</taxon>
        <taxon>Trombiculoidea</taxon>
        <taxon>Trombiculidae</taxon>
        <taxon>Leptotrombidium</taxon>
    </lineage>
</organism>
<evidence type="ECO:0000256" key="10">
    <source>
        <dbReference type="ARBA" id="ARBA00023055"/>
    </source>
</evidence>
<comment type="function">
    <text evidence="17">Acyl-CoA synthetase required for both the import of long chain fatty acids (LCFAs) (C14-C18) and the activation very long chain fatty acids (VLCFAs) (C20-C26) by esterification of the fatty acids into metabolically active CoA-thioesters for subsequent degradation or incorporation into phospholipids. The transport and fatty acyl-CoA synthetase activities are genetically separable and are thus independent activities. Esterifies VLCFAs in the peroxisome matrix. The VLCFAs are actively transported into peroxisomes by a PXA1-PXA2 heterodimeric transporter in the peroxisomal membrane.</text>
</comment>
<evidence type="ECO:0000256" key="2">
    <source>
        <dbReference type="ARBA" id="ARBA00006432"/>
    </source>
</evidence>
<evidence type="ECO:0000313" key="22">
    <source>
        <dbReference type="Proteomes" id="UP000288716"/>
    </source>
</evidence>
<keyword evidence="9" id="KW-1133">Transmembrane helix</keyword>
<dbReference type="Gene3D" id="3.40.50.12780">
    <property type="entry name" value="N-terminal domain of ligase-like"/>
    <property type="match status" value="1"/>
</dbReference>
<comment type="catalytic activity">
    <reaction evidence="13">
        <text>a very long-chain fatty acid + ATP + CoA = a very long-chain fatty acyl-CoA + AMP + diphosphate</text>
        <dbReference type="Rhea" id="RHEA:54536"/>
        <dbReference type="ChEBI" id="CHEBI:30616"/>
        <dbReference type="ChEBI" id="CHEBI:33019"/>
        <dbReference type="ChEBI" id="CHEBI:57287"/>
        <dbReference type="ChEBI" id="CHEBI:58950"/>
        <dbReference type="ChEBI" id="CHEBI:138261"/>
        <dbReference type="ChEBI" id="CHEBI:456215"/>
    </reaction>
    <physiologicalReaction direction="left-to-right" evidence="13">
        <dbReference type="Rhea" id="RHEA:54537"/>
    </physiologicalReaction>
</comment>
<dbReference type="PANTHER" id="PTHR43107">
    <property type="entry name" value="LONG-CHAIN FATTY ACID TRANSPORT PROTEIN"/>
    <property type="match status" value="1"/>
</dbReference>
<keyword evidence="8" id="KW-0067">ATP-binding</keyword>
<evidence type="ECO:0000256" key="19">
    <source>
        <dbReference type="ARBA" id="ARBA00078285"/>
    </source>
</evidence>
<keyword evidence="3" id="KW-0813">Transport</keyword>
<dbReference type="InterPro" id="IPR042099">
    <property type="entry name" value="ANL_N_sf"/>
</dbReference>
<dbReference type="GO" id="GO:0004467">
    <property type="term" value="F:long-chain fatty acid-CoA ligase activity"/>
    <property type="evidence" value="ECO:0007669"/>
    <property type="project" value="TreeGrafter"/>
</dbReference>
<evidence type="ECO:0000256" key="17">
    <source>
        <dbReference type="ARBA" id="ARBA00060276"/>
    </source>
</evidence>
<dbReference type="Proteomes" id="UP000288716">
    <property type="component" value="Unassembled WGS sequence"/>
</dbReference>
<keyword evidence="12" id="KW-0576">Peroxisome</keyword>